<dbReference type="PANTHER" id="PTHR43335:SF4">
    <property type="entry name" value="ABC TRANSPORTER, ATP-BINDING PROTEIN"/>
    <property type="match status" value="1"/>
</dbReference>
<dbReference type="PROSITE" id="PS00211">
    <property type="entry name" value="ABC_TRANSPORTER_1"/>
    <property type="match status" value="1"/>
</dbReference>
<sequence>MLRLDGIHRSYGDRLVLDDVNFGVERGRLTGFVGGNGAGKTTTMRIILGVLTPDSGEVTMDGRPLDAEGRRAFGYMPEERGLYPKMRVAEQLTYLARLHGYDRGVADRRARELLESLDLGERADDNLEDLSLGNQQRVQIAASLVHDPEVLILDEPFSGLDPMAVDTVVGVLTERAARGVPVLFSSHQLDVVERLCDDVVVIAGGQVRAAGGREELRERYAEPRYEISSAGDMGWLRAEPGVQVVDFAGGWALFDADEETAQRVVRTAISQAPLLEFTPVRPTLAEIFRDIVRDESETSGTAAGEAPAPDLNEQHETIEEPVR</sequence>
<evidence type="ECO:0000259" key="6">
    <source>
        <dbReference type="PROSITE" id="PS50893"/>
    </source>
</evidence>
<dbReference type="PANTHER" id="PTHR43335">
    <property type="entry name" value="ABC TRANSPORTER, ATP-BINDING PROTEIN"/>
    <property type="match status" value="1"/>
</dbReference>
<keyword evidence="8" id="KW-1185">Reference proteome</keyword>
<comment type="caution">
    <text evidence="7">The sequence shown here is derived from an EMBL/GenBank/DDBJ whole genome shotgun (WGS) entry which is preliminary data.</text>
</comment>
<dbReference type="InterPro" id="IPR003439">
    <property type="entry name" value="ABC_transporter-like_ATP-bd"/>
</dbReference>
<dbReference type="SMART" id="SM00382">
    <property type="entry name" value="AAA"/>
    <property type="match status" value="1"/>
</dbReference>
<dbReference type="GO" id="GO:0005524">
    <property type="term" value="F:ATP binding"/>
    <property type="evidence" value="ECO:0007669"/>
    <property type="project" value="UniProtKB-KW"/>
</dbReference>
<dbReference type="SUPFAM" id="SSF52540">
    <property type="entry name" value="P-loop containing nucleoside triphosphate hydrolases"/>
    <property type="match status" value="1"/>
</dbReference>
<dbReference type="InterPro" id="IPR027417">
    <property type="entry name" value="P-loop_NTPase"/>
</dbReference>
<dbReference type="Proteomes" id="UP000664209">
    <property type="component" value="Unassembled WGS sequence"/>
</dbReference>
<evidence type="ECO:0000256" key="3">
    <source>
        <dbReference type="ARBA" id="ARBA00022741"/>
    </source>
</evidence>
<dbReference type="AlphaFoldDB" id="A0A939RVA3"/>
<dbReference type="Gene3D" id="3.40.50.300">
    <property type="entry name" value="P-loop containing nucleotide triphosphate hydrolases"/>
    <property type="match status" value="1"/>
</dbReference>
<feature type="region of interest" description="Disordered" evidence="5">
    <location>
        <begin position="295"/>
        <end position="323"/>
    </location>
</feature>
<protein>
    <submittedName>
        <fullName evidence="7">ATP-binding cassette domain-containing protein</fullName>
    </submittedName>
</protein>
<dbReference type="RefSeq" id="WP_208055076.1">
    <property type="nucleotide sequence ID" value="NZ_JAGEMK010000002.1"/>
</dbReference>
<dbReference type="Pfam" id="PF13732">
    <property type="entry name" value="DrrA1-3_C"/>
    <property type="match status" value="1"/>
</dbReference>
<dbReference type="EMBL" id="JAGEMK010000002">
    <property type="protein sequence ID" value="MBO1751418.1"/>
    <property type="molecule type" value="Genomic_DNA"/>
</dbReference>
<feature type="domain" description="ABC transporter" evidence="6">
    <location>
        <begin position="2"/>
        <end position="229"/>
    </location>
</feature>
<keyword evidence="4 7" id="KW-0067">ATP-binding</keyword>
<dbReference type="Pfam" id="PF00005">
    <property type="entry name" value="ABC_tran"/>
    <property type="match status" value="1"/>
</dbReference>
<dbReference type="GO" id="GO:0016887">
    <property type="term" value="F:ATP hydrolysis activity"/>
    <property type="evidence" value="ECO:0007669"/>
    <property type="project" value="InterPro"/>
</dbReference>
<evidence type="ECO:0000256" key="5">
    <source>
        <dbReference type="SAM" id="MobiDB-lite"/>
    </source>
</evidence>
<evidence type="ECO:0000313" key="8">
    <source>
        <dbReference type="Proteomes" id="UP000664209"/>
    </source>
</evidence>
<dbReference type="InterPro" id="IPR025302">
    <property type="entry name" value="DrrA1/2-like_C"/>
</dbReference>
<comment type="similarity">
    <text evidence="1">Belongs to the ABC transporter superfamily.</text>
</comment>
<evidence type="ECO:0000256" key="1">
    <source>
        <dbReference type="ARBA" id="ARBA00005417"/>
    </source>
</evidence>
<feature type="compositionally biased region" description="Basic and acidic residues" evidence="5">
    <location>
        <begin position="312"/>
        <end position="323"/>
    </location>
</feature>
<evidence type="ECO:0000256" key="2">
    <source>
        <dbReference type="ARBA" id="ARBA00022448"/>
    </source>
</evidence>
<name>A0A939RVA3_9CELL</name>
<dbReference type="InterPro" id="IPR017871">
    <property type="entry name" value="ABC_transporter-like_CS"/>
</dbReference>
<dbReference type="InterPro" id="IPR003593">
    <property type="entry name" value="AAA+_ATPase"/>
</dbReference>
<evidence type="ECO:0000256" key="4">
    <source>
        <dbReference type="ARBA" id="ARBA00022840"/>
    </source>
</evidence>
<keyword evidence="2" id="KW-0813">Transport</keyword>
<organism evidence="7 8">
    <name type="scientific">Actinotalea soli</name>
    <dbReference type="NCBI Taxonomy" id="2819234"/>
    <lineage>
        <taxon>Bacteria</taxon>
        <taxon>Bacillati</taxon>
        <taxon>Actinomycetota</taxon>
        <taxon>Actinomycetes</taxon>
        <taxon>Micrococcales</taxon>
        <taxon>Cellulomonadaceae</taxon>
        <taxon>Actinotalea</taxon>
    </lineage>
</organism>
<evidence type="ECO:0000313" key="7">
    <source>
        <dbReference type="EMBL" id="MBO1751418.1"/>
    </source>
</evidence>
<dbReference type="PROSITE" id="PS50893">
    <property type="entry name" value="ABC_TRANSPORTER_2"/>
    <property type="match status" value="1"/>
</dbReference>
<accession>A0A939RVA3</accession>
<gene>
    <name evidence="7" type="ORF">J4G33_06335</name>
</gene>
<reference evidence="7" key="1">
    <citation type="submission" date="2021-03" db="EMBL/GenBank/DDBJ databases">
        <title>Actinotalea soli sp. nov., isolated from soil.</title>
        <authorList>
            <person name="Ping W."/>
            <person name="Zhang J."/>
        </authorList>
    </citation>
    <scope>NUCLEOTIDE SEQUENCE</scope>
    <source>
        <strain evidence="7">BY-33</strain>
    </source>
</reference>
<proteinExistence type="inferred from homology"/>
<keyword evidence="3" id="KW-0547">Nucleotide-binding</keyword>